<dbReference type="Pfam" id="PF00112">
    <property type="entry name" value="Peptidase_C1"/>
    <property type="match status" value="1"/>
</dbReference>
<dbReference type="InterPro" id="IPR000668">
    <property type="entry name" value="Peptidase_C1A_C"/>
</dbReference>
<dbReference type="GO" id="GO:0006508">
    <property type="term" value="P:proteolysis"/>
    <property type="evidence" value="ECO:0007669"/>
    <property type="project" value="InterPro"/>
</dbReference>
<name>A0A6C0EZ29_9ZZZZ</name>
<dbReference type="InterPro" id="IPR038765">
    <property type="entry name" value="Papain-like_cys_pep_sf"/>
</dbReference>
<dbReference type="Gene3D" id="3.90.70.10">
    <property type="entry name" value="Cysteine proteinases"/>
    <property type="match status" value="1"/>
</dbReference>
<sequence>MPYPLPENRLFLVRGNTSLTRHKQRESVRKIPVKQSYNKEVSDNPIKKLVWPPVLDRGHFEIEKKHYHHNISLTSYSADLLLPHNVNQNDVQQIEFTIDSRIDIWNQRQTASCAAHASCFLYTYIMLFKGVDFTEFAQCDSDAQCVYNVFSNGPAFNSTLRPLTLITGEHIWLNFYNSLFRDGYDDQYSYFSRLFVMWSAYYTPLGSYDYNIKTTLIPSPPEKLTGTWIISALVGLQTWGCVPLLGGPPDIEPINNVGFTFKQFSDNFSDTIINTTTTAFNEPVDRSIIDNLTKNELDSKATAFNASINPYWSIKKKNNFKIVTVPQEPSVIISVLNQGYPVTVSMTIINYDLNNIGIGLVTQDGLNNVLQYTDKSQTQNNIPLSTHAVVAIGYTNKSSSGNYYIRIRNSWSNTFGDNGYFYMPMSFFINSEYCTALYTIALSGIDIINIPGVITTPTTTTVYDWRNLKIGETKVFTTNNGSLYKINDSIFIFYSVKDSITGEITGINGNDVTISITTFTSNAAYTTLSTLINIAPDTAIAGSQTNVTFTLGGSLGVNTIITGGECYLYSVYEDGANHPVQINITTAGRPVFSTDPQSPLQTQLYQPPTVRSAFTLVEGCFVEKTETPQIQAISITPGIKLDWGFQSASLLNFAGLLSGYTLQYSVGVISIISS</sequence>
<dbReference type="AlphaFoldDB" id="A0A6C0EZ29"/>
<dbReference type="EMBL" id="MN738999">
    <property type="protein sequence ID" value="QHT34417.1"/>
    <property type="molecule type" value="Genomic_DNA"/>
</dbReference>
<evidence type="ECO:0000313" key="2">
    <source>
        <dbReference type="EMBL" id="QHT34417.1"/>
    </source>
</evidence>
<accession>A0A6C0EZ29</accession>
<dbReference type="SUPFAM" id="SSF54001">
    <property type="entry name" value="Cysteine proteinases"/>
    <property type="match status" value="1"/>
</dbReference>
<dbReference type="GO" id="GO:0008234">
    <property type="term" value="F:cysteine-type peptidase activity"/>
    <property type="evidence" value="ECO:0007669"/>
    <property type="project" value="InterPro"/>
</dbReference>
<organism evidence="2">
    <name type="scientific">viral metagenome</name>
    <dbReference type="NCBI Taxonomy" id="1070528"/>
    <lineage>
        <taxon>unclassified sequences</taxon>
        <taxon>metagenomes</taxon>
        <taxon>organismal metagenomes</taxon>
    </lineage>
</organism>
<evidence type="ECO:0000259" key="1">
    <source>
        <dbReference type="Pfam" id="PF00112"/>
    </source>
</evidence>
<protein>
    <recommendedName>
        <fullName evidence="1">Peptidase C1A papain C-terminal domain-containing protein</fullName>
    </recommendedName>
</protein>
<proteinExistence type="predicted"/>
<reference evidence="2" key="1">
    <citation type="journal article" date="2020" name="Nature">
        <title>Giant virus diversity and host interactions through global metagenomics.</title>
        <authorList>
            <person name="Schulz F."/>
            <person name="Roux S."/>
            <person name="Paez-Espino D."/>
            <person name="Jungbluth S."/>
            <person name="Walsh D.A."/>
            <person name="Denef V.J."/>
            <person name="McMahon K.D."/>
            <person name="Konstantinidis K.T."/>
            <person name="Eloe-Fadrosh E.A."/>
            <person name="Kyrpides N.C."/>
            <person name="Woyke T."/>
        </authorList>
    </citation>
    <scope>NUCLEOTIDE SEQUENCE</scope>
    <source>
        <strain evidence="2">GVMAG-M-3300009163-63</strain>
    </source>
</reference>
<feature type="domain" description="Peptidase C1A papain C-terminal" evidence="1">
    <location>
        <begin position="380"/>
        <end position="424"/>
    </location>
</feature>